<feature type="coiled-coil region" evidence="1">
    <location>
        <begin position="85"/>
        <end position="177"/>
    </location>
</feature>
<evidence type="ECO:0000256" key="1">
    <source>
        <dbReference type="SAM" id="Coils"/>
    </source>
</evidence>
<keyword evidence="1" id="KW-0175">Coiled coil</keyword>
<proteinExistence type="predicted"/>
<keyword evidence="4" id="KW-1185">Reference proteome</keyword>
<sequence length="529" mass="60924">MSSSCLKCFAENCPNFPEFLCKCEGQTTLICDDHVRNHCLTDSSHQLSAIPTKMKSEELRKSLSDKINETKTRKHELTEIVFSYIRQLIEKANEITEKCNNLEANYNNLYNREIQSEEIAVSPISIINQIEIDMKEQSNDLENTISNFTSNLKFEAKNDIKARLENQEKEFQNGLNKLYSACNETLQRLFIEDNTVIADQNPFSVIESKINLLYNRFVIIQNFNEELKIKNSELDRENVSLKVKIESSENNSECKTAESPKKRQKSSETRVPNSSIAESDTIISFTENSKILNKFNIQTKAKEQVVLDIPENMTKYTACCQLPDGKIFCYGNYLEDRSYSGIAFIVDKNHQIELLPEFMQCAYSSCAYFEGRVFIFGGKNWEGDLAIAAKYSIAEKTWFGLMNLPVASHGCSVVYYNKDFYISGINHDTLYAYNIEGNNYTRRDIRFKVGVPRIIMCLKYIIFICDSEENYFQSNVGKDWMQGKVAGFPNIIPSSYKTRNEATMLFCCENRYYIFNSKAKEKIKCIASQ</sequence>
<protein>
    <submittedName>
        <fullName evidence="3">Uncharacterized protein</fullName>
    </submittedName>
</protein>
<dbReference type="SUPFAM" id="SSF50965">
    <property type="entry name" value="Galactose oxidase, central domain"/>
    <property type="match status" value="1"/>
</dbReference>
<evidence type="ECO:0000313" key="4">
    <source>
        <dbReference type="Proteomes" id="UP001162131"/>
    </source>
</evidence>
<dbReference type="Proteomes" id="UP001162131">
    <property type="component" value="Unassembled WGS sequence"/>
</dbReference>
<dbReference type="EMBL" id="CAJZBQ010000030">
    <property type="protein sequence ID" value="CAG9322091.1"/>
    <property type="molecule type" value="Genomic_DNA"/>
</dbReference>
<name>A0AAU9JA35_9CILI</name>
<gene>
    <name evidence="3" type="ORF">BSTOLATCC_MIC30472</name>
</gene>
<accession>A0AAU9JA35</accession>
<feature type="compositionally biased region" description="Basic and acidic residues" evidence="2">
    <location>
        <begin position="255"/>
        <end position="268"/>
    </location>
</feature>
<comment type="caution">
    <text evidence="3">The sequence shown here is derived from an EMBL/GenBank/DDBJ whole genome shotgun (WGS) entry which is preliminary data.</text>
</comment>
<reference evidence="3" key="1">
    <citation type="submission" date="2021-09" db="EMBL/GenBank/DDBJ databases">
        <authorList>
            <consortium name="AG Swart"/>
            <person name="Singh M."/>
            <person name="Singh A."/>
            <person name="Seah K."/>
            <person name="Emmerich C."/>
        </authorList>
    </citation>
    <scope>NUCLEOTIDE SEQUENCE</scope>
    <source>
        <strain evidence="3">ATCC30299</strain>
    </source>
</reference>
<feature type="coiled-coil region" evidence="1">
    <location>
        <begin position="224"/>
        <end position="251"/>
    </location>
</feature>
<organism evidence="3 4">
    <name type="scientific">Blepharisma stoltei</name>
    <dbReference type="NCBI Taxonomy" id="1481888"/>
    <lineage>
        <taxon>Eukaryota</taxon>
        <taxon>Sar</taxon>
        <taxon>Alveolata</taxon>
        <taxon>Ciliophora</taxon>
        <taxon>Postciliodesmatophora</taxon>
        <taxon>Heterotrichea</taxon>
        <taxon>Heterotrichida</taxon>
        <taxon>Blepharismidae</taxon>
        <taxon>Blepharisma</taxon>
    </lineage>
</organism>
<evidence type="ECO:0000313" key="3">
    <source>
        <dbReference type="EMBL" id="CAG9322091.1"/>
    </source>
</evidence>
<dbReference type="Gene3D" id="2.120.10.80">
    <property type="entry name" value="Kelch-type beta propeller"/>
    <property type="match status" value="1"/>
</dbReference>
<dbReference type="InterPro" id="IPR015915">
    <property type="entry name" value="Kelch-typ_b-propeller"/>
</dbReference>
<feature type="region of interest" description="Disordered" evidence="2">
    <location>
        <begin position="252"/>
        <end position="273"/>
    </location>
</feature>
<dbReference type="AlphaFoldDB" id="A0AAU9JA35"/>
<evidence type="ECO:0000256" key="2">
    <source>
        <dbReference type="SAM" id="MobiDB-lite"/>
    </source>
</evidence>
<dbReference type="InterPro" id="IPR011043">
    <property type="entry name" value="Gal_Oxase/kelch_b-propeller"/>
</dbReference>